<comment type="caution">
    <text evidence="3">The sequence shown here is derived from an EMBL/GenBank/DDBJ whole genome shotgun (WGS) entry which is preliminary data.</text>
</comment>
<accession>A0A841KN22</accession>
<dbReference type="InterPro" id="IPR012854">
    <property type="entry name" value="Cu_amine_oxidase-like_N"/>
</dbReference>
<proteinExistence type="predicted"/>
<dbReference type="Pfam" id="PF07833">
    <property type="entry name" value="Cu_amine_oxidN1"/>
    <property type="match status" value="1"/>
</dbReference>
<name>A0A841KN22_9FIRM</name>
<keyword evidence="1" id="KW-0732">Signal</keyword>
<dbReference type="InterPro" id="IPR036582">
    <property type="entry name" value="Mao_N_sf"/>
</dbReference>
<dbReference type="AlphaFoldDB" id="A0A841KN22"/>
<feature type="domain" description="Copper amine oxidase-like N-terminal" evidence="2">
    <location>
        <begin position="52"/>
        <end position="155"/>
    </location>
</feature>
<sequence length="261" mass="29168">MKKIVAIVLASSIAFSGASMVYANNVENKGETEKIIPISAPIKAMTPKSIFVGGKKIDLKDTMIYEKDGHTMIPLRWTLEALDYKVEWNDKLKKIDIQEGAKWTSISIGKDSYFFAKVAPMSLGIAPEIKEDRAYVSLTFLEEVLKVEYSVQGDNIIVQNANPTTHIDEANEKVDMKAVIKKVTYDDELKLKEIIVENVDQDSGTYDTAVVLIHEKTQMMKGNHGITTLEPGEKVELTFEEGPITMIYPVRIGAKVIRVVE</sequence>
<feature type="chain" id="PRO_5032847559" description="Copper amine oxidase-like N-terminal domain-containing protein" evidence="1">
    <location>
        <begin position="24"/>
        <end position="261"/>
    </location>
</feature>
<dbReference type="SUPFAM" id="SSF55383">
    <property type="entry name" value="Copper amine oxidase, domain N"/>
    <property type="match status" value="1"/>
</dbReference>
<dbReference type="Gene3D" id="3.30.457.10">
    <property type="entry name" value="Copper amine oxidase-like, N-terminal domain"/>
    <property type="match status" value="1"/>
</dbReference>
<evidence type="ECO:0000313" key="4">
    <source>
        <dbReference type="Proteomes" id="UP000579281"/>
    </source>
</evidence>
<reference evidence="3 4" key="1">
    <citation type="submission" date="2020-08" db="EMBL/GenBank/DDBJ databases">
        <title>Genomic Encyclopedia of Type Strains, Phase IV (KMG-IV): sequencing the most valuable type-strain genomes for metagenomic binning, comparative biology and taxonomic classification.</title>
        <authorList>
            <person name="Goeker M."/>
        </authorList>
    </citation>
    <scope>NUCLEOTIDE SEQUENCE [LARGE SCALE GENOMIC DNA]</scope>
    <source>
        <strain evidence="3 4">DSM 103526</strain>
    </source>
</reference>
<organism evidence="3 4">
    <name type="scientific">Anaerosolibacter carboniphilus</name>
    <dbReference type="NCBI Taxonomy" id="1417629"/>
    <lineage>
        <taxon>Bacteria</taxon>
        <taxon>Bacillati</taxon>
        <taxon>Bacillota</taxon>
        <taxon>Clostridia</taxon>
        <taxon>Peptostreptococcales</taxon>
        <taxon>Thermotaleaceae</taxon>
        <taxon>Anaerosolibacter</taxon>
    </lineage>
</organism>
<evidence type="ECO:0000313" key="3">
    <source>
        <dbReference type="EMBL" id="MBB6215204.1"/>
    </source>
</evidence>
<evidence type="ECO:0000259" key="2">
    <source>
        <dbReference type="Pfam" id="PF07833"/>
    </source>
</evidence>
<gene>
    <name evidence="3" type="ORF">HNQ80_001293</name>
</gene>
<dbReference type="EMBL" id="JACHEN010000006">
    <property type="protein sequence ID" value="MBB6215204.1"/>
    <property type="molecule type" value="Genomic_DNA"/>
</dbReference>
<keyword evidence="4" id="KW-1185">Reference proteome</keyword>
<dbReference type="RefSeq" id="WP_184309292.1">
    <property type="nucleotide sequence ID" value="NZ_JACHEN010000006.1"/>
</dbReference>
<evidence type="ECO:0000256" key="1">
    <source>
        <dbReference type="SAM" id="SignalP"/>
    </source>
</evidence>
<protein>
    <recommendedName>
        <fullName evidence="2">Copper amine oxidase-like N-terminal domain-containing protein</fullName>
    </recommendedName>
</protein>
<feature type="signal peptide" evidence="1">
    <location>
        <begin position="1"/>
        <end position="23"/>
    </location>
</feature>
<dbReference type="Proteomes" id="UP000579281">
    <property type="component" value="Unassembled WGS sequence"/>
</dbReference>